<dbReference type="GO" id="GO:0046872">
    <property type="term" value="F:metal ion binding"/>
    <property type="evidence" value="ECO:0007669"/>
    <property type="project" value="InterPro"/>
</dbReference>
<protein>
    <submittedName>
        <fullName evidence="3">Maleylpyruvate isomerase family protein</fullName>
    </submittedName>
</protein>
<dbReference type="RefSeq" id="WP_171203381.1">
    <property type="nucleotide sequence ID" value="NZ_BAAANP010000001.1"/>
</dbReference>
<keyword evidence="3" id="KW-0413">Isomerase</keyword>
<dbReference type="PANTHER" id="PTHR40758:SF1">
    <property type="entry name" value="CONSERVED PROTEIN"/>
    <property type="match status" value="1"/>
</dbReference>
<dbReference type="Proteomes" id="UP000555552">
    <property type="component" value="Unassembled WGS sequence"/>
</dbReference>
<dbReference type="InterPro" id="IPR017517">
    <property type="entry name" value="Maleyloyr_isom"/>
</dbReference>
<proteinExistence type="predicted"/>
<dbReference type="AlphaFoldDB" id="A0A849BQB9"/>
<evidence type="ECO:0000313" key="4">
    <source>
        <dbReference type="Proteomes" id="UP000555552"/>
    </source>
</evidence>
<reference evidence="3 4" key="1">
    <citation type="submission" date="2020-05" db="EMBL/GenBank/DDBJ databases">
        <title>MicrobeNet Type strains.</title>
        <authorList>
            <person name="Nicholson A.C."/>
        </authorList>
    </citation>
    <scope>NUCLEOTIDE SEQUENCE [LARGE SCALE GENOMIC DNA]</scope>
    <source>
        <strain evidence="3 4">JCM 14547</strain>
    </source>
</reference>
<evidence type="ECO:0000259" key="2">
    <source>
        <dbReference type="Pfam" id="PF11716"/>
    </source>
</evidence>
<feature type="domain" description="Mycothiol-dependent maleylpyruvate isomerase metal-binding" evidence="2">
    <location>
        <begin position="17"/>
        <end position="137"/>
    </location>
</feature>
<dbReference type="SUPFAM" id="SSF109854">
    <property type="entry name" value="DinB/YfiT-like putative metalloenzymes"/>
    <property type="match status" value="1"/>
</dbReference>
<name>A0A849BQB9_9ACTN</name>
<dbReference type="InterPro" id="IPR034660">
    <property type="entry name" value="DinB/YfiT-like"/>
</dbReference>
<feature type="compositionally biased region" description="Pro residues" evidence="1">
    <location>
        <begin position="194"/>
        <end position="207"/>
    </location>
</feature>
<keyword evidence="3" id="KW-0670">Pyruvate</keyword>
<comment type="caution">
    <text evidence="3">The sequence shown here is derived from an EMBL/GenBank/DDBJ whole genome shotgun (WGS) entry which is preliminary data.</text>
</comment>
<dbReference type="InterPro" id="IPR024344">
    <property type="entry name" value="MDMPI_metal-binding"/>
</dbReference>
<dbReference type="EMBL" id="JABEMA010000162">
    <property type="protein sequence ID" value="NNH23573.1"/>
    <property type="molecule type" value="Genomic_DNA"/>
</dbReference>
<evidence type="ECO:0000256" key="1">
    <source>
        <dbReference type="SAM" id="MobiDB-lite"/>
    </source>
</evidence>
<organism evidence="3 4">
    <name type="scientific">Pseudokineococcus marinus</name>
    <dbReference type="NCBI Taxonomy" id="351215"/>
    <lineage>
        <taxon>Bacteria</taxon>
        <taxon>Bacillati</taxon>
        <taxon>Actinomycetota</taxon>
        <taxon>Actinomycetes</taxon>
        <taxon>Kineosporiales</taxon>
        <taxon>Kineosporiaceae</taxon>
        <taxon>Pseudokineococcus</taxon>
    </lineage>
</organism>
<evidence type="ECO:0000313" key="3">
    <source>
        <dbReference type="EMBL" id="NNH23573.1"/>
    </source>
</evidence>
<dbReference type="Pfam" id="PF11716">
    <property type="entry name" value="MDMPI_N"/>
    <property type="match status" value="1"/>
</dbReference>
<dbReference type="NCBIfam" id="TIGR03083">
    <property type="entry name" value="maleylpyruvate isomerase family mycothiol-dependent enzyme"/>
    <property type="match status" value="1"/>
</dbReference>
<sequence length="286" mass="29825">MSAAHDLDHLDLDHLDLLARQVDALLAEAEDVDHAAPVAACPGWDVGALLEHVGGTYRWASAMVRSGSTTRARWRDVVPAPGPDPRTWLRDSADDVLGALRASDPLAPAWTFGPGPTAGFWRRRLLHETAVHTADVALSAGRTPSTPLAVARDGVAEHLLVVPLNPGVAARAAASAPAAPLHLLVEEVERPSLPDGPVPDGPVPDGPAPDARPGGRWLVRWDADGSTVVGTGAGAGGDVTDGAAPADVVVRGRAVDLLLALWRRGDDVVVEGDADAWRRWSAAHAL</sequence>
<keyword evidence="4" id="KW-1185">Reference proteome</keyword>
<gene>
    <name evidence="3" type="ORF">HLB09_10820</name>
</gene>
<accession>A0A849BQB9</accession>
<dbReference type="PANTHER" id="PTHR40758">
    <property type="entry name" value="CONSERVED PROTEIN"/>
    <property type="match status" value="1"/>
</dbReference>
<dbReference type="GO" id="GO:0016853">
    <property type="term" value="F:isomerase activity"/>
    <property type="evidence" value="ECO:0007669"/>
    <property type="project" value="UniProtKB-KW"/>
</dbReference>
<dbReference type="GO" id="GO:0005886">
    <property type="term" value="C:plasma membrane"/>
    <property type="evidence" value="ECO:0007669"/>
    <property type="project" value="TreeGrafter"/>
</dbReference>
<feature type="region of interest" description="Disordered" evidence="1">
    <location>
        <begin position="191"/>
        <end position="212"/>
    </location>
</feature>